<name>A0A834W296_9FABA</name>
<evidence type="ECO:0000256" key="1">
    <source>
        <dbReference type="SAM" id="MobiDB-lite"/>
    </source>
</evidence>
<proteinExistence type="predicted"/>
<evidence type="ECO:0000313" key="3">
    <source>
        <dbReference type="Proteomes" id="UP000634136"/>
    </source>
</evidence>
<dbReference type="PANTHER" id="PTHR33257:SF6">
    <property type="entry name" value="OXYSTEROL-BINDING 4B-LIKE PROTEIN"/>
    <property type="match status" value="1"/>
</dbReference>
<dbReference type="Proteomes" id="UP000634136">
    <property type="component" value="Unassembled WGS sequence"/>
</dbReference>
<comment type="caution">
    <text evidence="2">The sequence shown here is derived from an EMBL/GenBank/DDBJ whole genome shotgun (WGS) entry which is preliminary data.</text>
</comment>
<dbReference type="OrthoDB" id="1684445at2759"/>
<evidence type="ECO:0000313" key="2">
    <source>
        <dbReference type="EMBL" id="KAF7806632.1"/>
    </source>
</evidence>
<sequence length="218" mass="24656">MAYASIMLHVLLPCQSQKTRNSSVGCSSRTSYYYGSGEGVPFQWEMKPGIAIHDDDINPPIPLLMESELPPLTPPPALLSLTLLPKPSMHHHHHHLHHPRASSLRRRLWKRITRKLKGKEGVLGKKCQERSRDIDDDAKDFDVFERFLESNDSDFDSFASPCEISFSSSSSSSSSLCRPSMHSTRSESPSTSRETYGRHLSCIPIHFPKNPFSILKRD</sequence>
<dbReference type="AlphaFoldDB" id="A0A834W296"/>
<protein>
    <submittedName>
        <fullName evidence="2">Uncharacterized protein</fullName>
    </submittedName>
</protein>
<feature type="region of interest" description="Disordered" evidence="1">
    <location>
        <begin position="166"/>
        <end position="195"/>
    </location>
</feature>
<keyword evidence="3" id="KW-1185">Reference proteome</keyword>
<organism evidence="2 3">
    <name type="scientific">Senna tora</name>
    <dbReference type="NCBI Taxonomy" id="362788"/>
    <lineage>
        <taxon>Eukaryota</taxon>
        <taxon>Viridiplantae</taxon>
        <taxon>Streptophyta</taxon>
        <taxon>Embryophyta</taxon>
        <taxon>Tracheophyta</taxon>
        <taxon>Spermatophyta</taxon>
        <taxon>Magnoliopsida</taxon>
        <taxon>eudicotyledons</taxon>
        <taxon>Gunneridae</taxon>
        <taxon>Pentapetalae</taxon>
        <taxon>rosids</taxon>
        <taxon>fabids</taxon>
        <taxon>Fabales</taxon>
        <taxon>Fabaceae</taxon>
        <taxon>Caesalpinioideae</taxon>
        <taxon>Cassia clade</taxon>
        <taxon>Senna</taxon>
    </lineage>
</organism>
<reference evidence="2" key="1">
    <citation type="submission" date="2020-09" db="EMBL/GenBank/DDBJ databases">
        <title>Genome-Enabled Discovery of Anthraquinone Biosynthesis in Senna tora.</title>
        <authorList>
            <person name="Kang S.-H."/>
            <person name="Pandey R.P."/>
            <person name="Lee C.-M."/>
            <person name="Sim J.-S."/>
            <person name="Jeong J.-T."/>
            <person name="Choi B.-S."/>
            <person name="Jung M."/>
            <person name="Ginzburg D."/>
            <person name="Zhao K."/>
            <person name="Won S.Y."/>
            <person name="Oh T.-J."/>
            <person name="Yu Y."/>
            <person name="Kim N.-H."/>
            <person name="Lee O.R."/>
            <person name="Lee T.-H."/>
            <person name="Bashyal P."/>
            <person name="Kim T.-S."/>
            <person name="Lee W.-H."/>
            <person name="Kawkins C."/>
            <person name="Kim C.-K."/>
            <person name="Kim J.S."/>
            <person name="Ahn B.O."/>
            <person name="Rhee S.Y."/>
            <person name="Sohng J.K."/>
        </authorList>
    </citation>
    <scope>NUCLEOTIDE SEQUENCE</scope>
    <source>
        <tissue evidence="2">Leaf</tissue>
    </source>
</reference>
<feature type="compositionally biased region" description="Low complexity" evidence="1">
    <location>
        <begin position="166"/>
        <end position="194"/>
    </location>
</feature>
<dbReference type="PANTHER" id="PTHR33257">
    <property type="entry name" value="OS05G0165500 PROTEIN"/>
    <property type="match status" value="1"/>
</dbReference>
<dbReference type="EMBL" id="JAAIUW010000012">
    <property type="protein sequence ID" value="KAF7806632.1"/>
    <property type="molecule type" value="Genomic_DNA"/>
</dbReference>
<accession>A0A834W296</accession>
<gene>
    <name evidence="2" type="ORF">G2W53_038793</name>
</gene>